<keyword evidence="3" id="KW-1185">Reference proteome</keyword>
<dbReference type="Proteomes" id="UP000199569">
    <property type="component" value="Unassembled WGS sequence"/>
</dbReference>
<dbReference type="AlphaFoldDB" id="A0A1G5KC16"/>
<feature type="transmembrane region" description="Helical" evidence="1">
    <location>
        <begin position="124"/>
        <end position="143"/>
    </location>
</feature>
<gene>
    <name evidence="2" type="ORF">SAMN02927923_03164</name>
</gene>
<evidence type="ECO:0000313" key="2">
    <source>
        <dbReference type="EMBL" id="SCY97590.1"/>
    </source>
</evidence>
<protein>
    <recommendedName>
        <fullName evidence="4">DUF1538 domain-containing protein</fullName>
    </recommendedName>
</protein>
<feature type="transmembrane region" description="Helical" evidence="1">
    <location>
        <begin position="208"/>
        <end position="233"/>
    </location>
</feature>
<feature type="transmembrane region" description="Helical" evidence="1">
    <location>
        <begin position="12"/>
        <end position="32"/>
    </location>
</feature>
<evidence type="ECO:0008006" key="4">
    <source>
        <dbReference type="Google" id="ProtNLM"/>
    </source>
</evidence>
<keyword evidence="1" id="KW-1133">Transmembrane helix</keyword>
<dbReference type="Pfam" id="PF07556">
    <property type="entry name" value="DUF1538"/>
    <property type="match status" value="1"/>
</dbReference>
<proteinExistence type="predicted"/>
<sequence length="245" mass="26063">MMELLGEFKTTAWSVVMAVLPLAVLFLLFQIFLLKLPRSDVRKILTGTAIAAAGLFLFLAGVAIGFMPYGTAIGEALGALPQKWLLLPAGLFLGFATTWGEPAVRILADQVDDASNGSIRRSMVLYAICIGVSVMVGIGFLRIGYGISLLHLLIPGYALIVIIMWFSDSRFVAIAIDAGGVATGPLANTFLLALALGASAAMGNQDPLVHGFGLVALIAMAPILSLMTLGLLIRWKEFRKETRNA</sequence>
<dbReference type="OrthoDB" id="1436654at2"/>
<dbReference type="STRING" id="549386.SAMN02927923_03164"/>
<feature type="transmembrane region" description="Helical" evidence="1">
    <location>
        <begin position="44"/>
        <end position="64"/>
    </location>
</feature>
<accession>A0A1G5KC16</accession>
<organism evidence="2 3">
    <name type="scientific">Microvirga guangxiensis</name>
    <dbReference type="NCBI Taxonomy" id="549386"/>
    <lineage>
        <taxon>Bacteria</taxon>
        <taxon>Pseudomonadati</taxon>
        <taxon>Pseudomonadota</taxon>
        <taxon>Alphaproteobacteria</taxon>
        <taxon>Hyphomicrobiales</taxon>
        <taxon>Methylobacteriaceae</taxon>
        <taxon>Microvirga</taxon>
    </lineage>
</organism>
<dbReference type="InterPro" id="IPR011435">
    <property type="entry name" value="UmpAB"/>
</dbReference>
<feature type="transmembrane region" description="Helical" evidence="1">
    <location>
        <begin position="178"/>
        <end position="202"/>
    </location>
</feature>
<reference evidence="2 3" key="1">
    <citation type="submission" date="2016-10" db="EMBL/GenBank/DDBJ databases">
        <authorList>
            <person name="de Groot N.N."/>
        </authorList>
    </citation>
    <scope>NUCLEOTIDE SEQUENCE [LARGE SCALE GENOMIC DNA]</scope>
    <source>
        <strain evidence="2 3">CGMCC 1.7666</strain>
    </source>
</reference>
<keyword evidence="1" id="KW-0812">Transmembrane</keyword>
<feature type="transmembrane region" description="Helical" evidence="1">
    <location>
        <begin position="149"/>
        <end position="166"/>
    </location>
</feature>
<evidence type="ECO:0000256" key="1">
    <source>
        <dbReference type="SAM" id="Phobius"/>
    </source>
</evidence>
<dbReference type="EMBL" id="FMVJ01000009">
    <property type="protein sequence ID" value="SCY97590.1"/>
    <property type="molecule type" value="Genomic_DNA"/>
</dbReference>
<keyword evidence="1" id="KW-0472">Membrane</keyword>
<name>A0A1G5KC16_9HYPH</name>
<evidence type="ECO:0000313" key="3">
    <source>
        <dbReference type="Proteomes" id="UP000199569"/>
    </source>
</evidence>